<reference evidence="1" key="1">
    <citation type="submission" date="2020-04" db="EMBL/GenBank/DDBJ databases">
        <authorList>
            <person name="Alioto T."/>
            <person name="Alioto T."/>
            <person name="Gomez Garrido J."/>
        </authorList>
    </citation>
    <scope>NUCLEOTIDE SEQUENCE</scope>
    <source>
        <strain evidence="1">A484AB</strain>
    </source>
</reference>
<dbReference type="InterPro" id="IPR008906">
    <property type="entry name" value="HATC_C_dom"/>
</dbReference>
<dbReference type="SUPFAM" id="SSF53098">
    <property type="entry name" value="Ribonuclease H-like"/>
    <property type="match status" value="1"/>
</dbReference>
<evidence type="ECO:0000313" key="2">
    <source>
        <dbReference type="Proteomes" id="UP001152795"/>
    </source>
</evidence>
<name>A0A6S7G5C6_PARCT</name>
<dbReference type="InterPro" id="IPR012337">
    <property type="entry name" value="RNaseH-like_sf"/>
</dbReference>
<protein>
    <submittedName>
        <fullName evidence="1">Vertnin</fullName>
    </submittedName>
</protein>
<dbReference type="GO" id="GO:0046983">
    <property type="term" value="F:protein dimerization activity"/>
    <property type="evidence" value="ECO:0007669"/>
    <property type="project" value="InterPro"/>
</dbReference>
<accession>A0A6S7G5C6</accession>
<dbReference type="Proteomes" id="UP001152795">
    <property type="component" value="Unassembled WGS sequence"/>
</dbReference>
<dbReference type="PANTHER" id="PTHR37162:SF1">
    <property type="entry name" value="BED-TYPE DOMAIN-CONTAINING PROTEIN"/>
    <property type="match status" value="1"/>
</dbReference>
<dbReference type="Pfam" id="PF05699">
    <property type="entry name" value="Dimer_Tnp_hAT"/>
    <property type="match status" value="1"/>
</dbReference>
<sequence>MEENEIPRAVIEAAENGDCKLRPDIIWSHMSSIKGPDGQKRFAKLSKIALLVLTIPHSNAEEERVFSMIRQNKTSFRSSLDEQETLGSIMTIKMEMANQPVPKGGVFKFPPSVLSDAKKATSKYNKAHSSR</sequence>
<gene>
    <name evidence="1" type="ORF">PACLA_8A039762</name>
</gene>
<dbReference type="OrthoDB" id="5966560at2759"/>
<proteinExistence type="predicted"/>
<comment type="caution">
    <text evidence="1">The sequence shown here is derived from an EMBL/GenBank/DDBJ whole genome shotgun (WGS) entry which is preliminary data.</text>
</comment>
<dbReference type="AlphaFoldDB" id="A0A6S7G5C6"/>
<dbReference type="PANTHER" id="PTHR37162">
    <property type="entry name" value="HAT FAMILY DIMERISATION DOMAINCONTAINING PROTEIN-RELATED"/>
    <property type="match status" value="1"/>
</dbReference>
<organism evidence="1 2">
    <name type="scientific">Paramuricea clavata</name>
    <name type="common">Red gorgonian</name>
    <name type="synonym">Violescent sea-whip</name>
    <dbReference type="NCBI Taxonomy" id="317549"/>
    <lineage>
        <taxon>Eukaryota</taxon>
        <taxon>Metazoa</taxon>
        <taxon>Cnidaria</taxon>
        <taxon>Anthozoa</taxon>
        <taxon>Octocorallia</taxon>
        <taxon>Malacalcyonacea</taxon>
        <taxon>Plexauridae</taxon>
        <taxon>Paramuricea</taxon>
    </lineage>
</organism>
<keyword evidence="2" id="KW-1185">Reference proteome</keyword>
<dbReference type="EMBL" id="CACRXK020000918">
    <property type="protein sequence ID" value="CAB3985763.1"/>
    <property type="molecule type" value="Genomic_DNA"/>
</dbReference>
<evidence type="ECO:0000313" key="1">
    <source>
        <dbReference type="EMBL" id="CAB3985763.1"/>
    </source>
</evidence>